<name>A0A8J3YLL2_9ACTN</name>
<dbReference type="EMBL" id="BOPF01000009">
    <property type="protein sequence ID" value="GIJ46140.1"/>
    <property type="molecule type" value="Genomic_DNA"/>
</dbReference>
<reference evidence="2" key="1">
    <citation type="submission" date="2021-01" db="EMBL/GenBank/DDBJ databases">
        <title>Whole genome shotgun sequence of Virgisporangium aliadipatigenens NBRC 105644.</title>
        <authorList>
            <person name="Komaki H."/>
            <person name="Tamura T."/>
        </authorList>
    </citation>
    <scope>NUCLEOTIDE SEQUENCE</scope>
    <source>
        <strain evidence="2">NBRC 105644</strain>
    </source>
</reference>
<protein>
    <recommendedName>
        <fullName evidence="1">DUF1990 domain-containing protein</fullName>
    </recommendedName>
</protein>
<dbReference type="PANTHER" id="PTHR34202:SF1">
    <property type="entry name" value="UPF0548 PROTEIN"/>
    <property type="match status" value="1"/>
</dbReference>
<dbReference type="PIRSF" id="PIRSF010260">
    <property type="entry name" value="UCP010260"/>
    <property type="match status" value="1"/>
</dbReference>
<proteinExistence type="predicted"/>
<accession>A0A8J3YLL2</accession>
<evidence type="ECO:0000259" key="1">
    <source>
        <dbReference type="Pfam" id="PF09348"/>
    </source>
</evidence>
<dbReference type="AlphaFoldDB" id="A0A8J3YLL2"/>
<dbReference type="Pfam" id="PF09348">
    <property type="entry name" value="DUF1990"/>
    <property type="match status" value="1"/>
</dbReference>
<feature type="domain" description="DUF1990" evidence="1">
    <location>
        <begin position="14"/>
        <end position="170"/>
    </location>
</feature>
<evidence type="ECO:0000313" key="3">
    <source>
        <dbReference type="Proteomes" id="UP000619260"/>
    </source>
</evidence>
<sequence length="177" mass="19165">MGRTLAELAAAPLTYREVGATRDGALPAGYGHVRRDVVIGHGVEAFARAADGLLGWRMHRAAGLDCRASAPRAATGVVVLLRTGPRPLLLNVPCRVVHTVEEPTRRGFAYGTLPGHPERGEEAFEVVLAEDGEVRFRIRAFSRPATLLARACGPLTRLAQRYVTNRYVRAMRTIASG</sequence>
<dbReference type="RefSeq" id="WP_239152934.1">
    <property type="nucleotide sequence ID" value="NZ_BOPF01000009.1"/>
</dbReference>
<dbReference type="Proteomes" id="UP000619260">
    <property type="component" value="Unassembled WGS sequence"/>
</dbReference>
<evidence type="ECO:0000313" key="2">
    <source>
        <dbReference type="EMBL" id="GIJ46140.1"/>
    </source>
</evidence>
<dbReference type="InterPro" id="IPR018960">
    <property type="entry name" value="DUF1990"/>
</dbReference>
<dbReference type="PANTHER" id="PTHR34202">
    <property type="entry name" value="UPF0548 PROTEIN"/>
    <property type="match status" value="1"/>
</dbReference>
<organism evidence="2 3">
    <name type="scientific">Virgisporangium aliadipatigenens</name>
    <dbReference type="NCBI Taxonomy" id="741659"/>
    <lineage>
        <taxon>Bacteria</taxon>
        <taxon>Bacillati</taxon>
        <taxon>Actinomycetota</taxon>
        <taxon>Actinomycetes</taxon>
        <taxon>Micromonosporales</taxon>
        <taxon>Micromonosporaceae</taxon>
        <taxon>Virgisporangium</taxon>
    </lineage>
</organism>
<comment type="caution">
    <text evidence="2">The sequence shown here is derived from an EMBL/GenBank/DDBJ whole genome shotgun (WGS) entry which is preliminary data.</text>
</comment>
<dbReference type="InterPro" id="IPR014457">
    <property type="entry name" value="UCP010260"/>
</dbReference>
<gene>
    <name evidence="2" type="ORF">Val02_30260</name>
</gene>
<keyword evidence="3" id="KW-1185">Reference proteome</keyword>